<reference evidence="3 4" key="1">
    <citation type="submission" date="2019-11" db="EMBL/GenBank/DDBJ databases">
        <authorList>
            <person name="Lang L."/>
        </authorList>
    </citation>
    <scope>NUCLEOTIDE SEQUENCE [LARGE SCALE GENOMIC DNA]</scope>
    <source>
        <strain evidence="3 4">YIM 132242</strain>
    </source>
</reference>
<dbReference type="EC" id="1.-.-.-" evidence="3"/>
<dbReference type="SUPFAM" id="SSF51679">
    <property type="entry name" value="Bacterial luciferase-like"/>
    <property type="match status" value="1"/>
</dbReference>
<gene>
    <name evidence="3" type="ORF">GIY56_09750</name>
</gene>
<dbReference type="InterPro" id="IPR023907">
    <property type="entry name" value="Non-F420_Flavin_OxRdtase"/>
</dbReference>
<evidence type="ECO:0000259" key="2">
    <source>
        <dbReference type="Pfam" id="PF00296"/>
    </source>
</evidence>
<dbReference type="NCBIfam" id="TIGR03557">
    <property type="entry name" value="F420_G6P_family"/>
    <property type="match status" value="1"/>
</dbReference>
<sequence>MTRIGYHASHEQHAPGTLRDLAIRAEAAGFAAIKCSDHIQPWSTRQGHSGHAWTWLGAAMQATSVPFGNIAAPGYRYHPAVMAQAAATLEQMFPGRFWVALGTGEALNEAMTGMTWPDKPERNARLKECFDVMHALLRGETVTHRGRITVIEARLWSLPDTPPPLFGAAATPETARLLGGWADGLLTLGGDPANVGPVIEAFREGGGAGKPVHIQHTISWAGTQDEAMANALDQWAPVAIGGEINWDIRRPSDFDLLGQFVGPDQIGRSVRVSADPGLHRADLQAMADLGVDTIFVHNVGRDQDAFLDMAARELVNAAG</sequence>
<dbReference type="CDD" id="cd01097">
    <property type="entry name" value="Tetrahydromethanopterin_reductase"/>
    <property type="match status" value="1"/>
</dbReference>
<organism evidence="3 4">
    <name type="scientific">Paracoccus lichenicola</name>
    <dbReference type="NCBI Taxonomy" id="2665644"/>
    <lineage>
        <taxon>Bacteria</taxon>
        <taxon>Pseudomonadati</taxon>
        <taxon>Pseudomonadota</taxon>
        <taxon>Alphaproteobacteria</taxon>
        <taxon>Rhodobacterales</taxon>
        <taxon>Paracoccaceae</taxon>
        <taxon>Paracoccus</taxon>
    </lineage>
</organism>
<dbReference type="Proteomes" id="UP000481417">
    <property type="component" value="Unassembled WGS sequence"/>
</dbReference>
<dbReference type="PANTHER" id="PTHR43244">
    <property type="match status" value="1"/>
</dbReference>
<dbReference type="RefSeq" id="WP_154764633.1">
    <property type="nucleotide sequence ID" value="NZ_WMBT01000004.1"/>
</dbReference>
<comment type="caution">
    <text evidence="3">The sequence shown here is derived from an EMBL/GenBank/DDBJ whole genome shotgun (WGS) entry which is preliminary data.</text>
</comment>
<dbReference type="Gene3D" id="3.20.20.30">
    <property type="entry name" value="Luciferase-like domain"/>
    <property type="match status" value="1"/>
</dbReference>
<evidence type="ECO:0000313" key="3">
    <source>
        <dbReference type="EMBL" id="MTE00570.1"/>
    </source>
</evidence>
<dbReference type="InterPro" id="IPR036661">
    <property type="entry name" value="Luciferase-like_sf"/>
</dbReference>
<dbReference type="GO" id="GO:0016705">
    <property type="term" value="F:oxidoreductase activity, acting on paired donors, with incorporation or reduction of molecular oxygen"/>
    <property type="evidence" value="ECO:0007669"/>
    <property type="project" value="InterPro"/>
</dbReference>
<protein>
    <submittedName>
        <fullName evidence="3">TIGR03885 family FMN-dependent LLM class oxidoreductase</fullName>
        <ecNumber evidence="3">1.-.-.-</ecNumber>
    </submittedName>
</protein>
<dbReference type="Pfam" id="PF00296">
    <property type="entry name" value="Bac_luciferase"/>
    <property type="match status" value="1"/>
</dbReference>
<proteinExistence type="predicted"/>
<keyword evidence="1 3" id="KW-0560">Oxidoreductase</keyword>
<accession>A0A6L6HQJ1</accession>
<dbReference type="InterPro" id="IPR011251">
    <property type="entry name" value="Luciferase-like_dom"/>
</dbReference>
<dbReference type="PANTHER" id="PTHR43244:SF1">
    <property type="entry name" value="5,10-METHYLENETETRAHYDROMETHANOPTERIN REDUCTASE"/>
    <property type="match status" value="1"/>
</dbReference>
<name>A0A6L6HQJ1_9RHOB</name>
<evidence type="ECO:0000256" key="1">
    <source>
        <dbReference type="ARBA" id="ARBA00023002"/>
    </source>
</evidence>
<dbReference type="AlphaFoldDB" id="A0A6L6HQJ1"/>
<dbReference type="NCBIfam" id="TIGR03885">
    <property type="entry name" value="flavin_revert"/>
    <property type="match status" value="1"/>
</dbReference>
<evidence type="ECO:0000313" key="4">
    <source>
        <dbReference type="Proteomes" id="UP000481417"/>
    </source>
</evidence>
<keyword evidence="4" id="KW-1185">Reference proteome</keyword>
<dbReference type="EMBL" id="WMBT01000004">
    <property type="protein sequence ID" value="MTE00570.1"/>
    <property type="molecule type" value="Genomic_DNA"/>
</dbReference>
<dbReference type="InterPro" id="IPR019945">
    <property type="entry name" value="F420_G6P_DH-rel"/>
</dbReference>
<dbReference type="InterPro" id="IPR050564">
    <property type="entry name" value="F420-G6PD/mer"/>
</dbReference>
<feature type="domain" description="Luciferase-like" evidence="2">
    <location>
        <begin position="6"/>
        <end position="292"/>
    </location>
</feature>